<evidence type="ECO:0000313" key="3">
    <source>
        <dbReference type="Proteomes" id="UP000054270"/>
    </source>
</evidence>
<dbReference type="EMBL" id="KN817562">
    <property type="protein sequence ID" value="KJA20988.1"/>
    <property type="molecule type" value="Genomic_DNA"/>
</dbReference>
<dbReference type="AlphaFoldDB" id="A0A0D2MC26"/>
<keyword evidence="3" id="KW-1185">Reference proteome</keyword>
<organism evidence="2 3">
    <name type="scientific">Hypholoma sublateritium (strain FD-334 SS-4)</name>
    <dbReference type="NCBI Taxonomy" id="945553"/>
    <lineage>
        <taxon>Eukaryota</taxon>
        <taxon>Fungi</taxon>
        <taxon>Dikarya</taxon>
        <taxon>Basidiomycota</taxon>
        <taxon>Agaricomycotina</taxon>
        <taxon>Agaricomycetes</taxon>
        <taxon>Agaricomycetidae</taxon>
        <taxon>Agaricales</taxon>
        <taxon>Agaricineae</taxon>
        <taxon>Strophariaceae</taxon>
        <taxon>Hypholoma</taxon>
    </lineage>
</organism>
<feature type="region of interest" description="Disordered" evidence="1">
    <location>
        <begin position="260"/>
        <end position="297"/>
    </location>
</feature>
<sequence length="313" mass="34285">MDSGGLDSMTSSTALLAAEPRTVLDSKQWDYLTQYKAWLSSEIAKGTSLHAPHVIVPAQLPWTALDEHNKRTLINRGRSAMQFDPNEEKINQKLITSDQTTRVGHSNSDGAAAVPQTAFGQSIVSDKGGVKVTNSLQNKRGQDEPTLQEYTAQCNKTNDVESAPPIAPIAGSVGEANHNNPLAMQIAEGNSEKRKQEWCEPEESAARFGKRTRISQANCDIDDSVAPLQVGESADWLKSGGSHIWKLDSGEEFNRKPREKRIWSSHNAETSAQKRNSATDSEVRTLKDRMELPASTTNAEGSAISTLNYLRKV</sequence>
<gene>
    <name evidence="2" type="ORF">HYPSUDRAFT_203378</name>
</gene>
<feature type="compositionally biased region" description="Basic and acidic residues" evidence="1">
    <location>
        <begin position="281"/>
        <end position="291"/>
    </location>
</feature>
<dbReference type="Proteomes" id="UP000054270">
    <property type="component" value="Unassembled WGS sequence"/>
</dbReference>
<name>A0A0D2MC26_HYPSF</name>
<evidence type="ECO:0000313" key="2">
    <source>
        <dbReference type="EMBL" id="KJA20988.1"/>
    </source>
</evidence>
<protein>
    <submittedName>
        <fullName evidence="2">Uncharacterized protein</fullName>
    </submittedName>
</protein>
<evidence type="ECO:0000256" key="1">
    <source>
        <dbReference type="SAM" id="MobiDB-lite"/>
    </source>
</evidence>
<proteinExistence type="predicted"/>
<accession>A0A0D2MC26</accession>
<feature type="compositionally biased region" description="Polar residues" evidence="1">
    <location>
        <begin position="264"/>
        <end position="280"/>
    </location>
</feature>
<reference evidence="3" key="1">
    <citation type="submission" date="2014-04" db="EMBL/GenBank/DDBJ databases">
        <title>Evolutionary Origins and Diversification of the Mycorrhizal Mutualists.</title>
        <authorList>
            <consortium name="DOE Joint Genome Institute"/>
            <consortium name="Mycorrhizal Genomics Consortium"/>
            <person name="Kohler A."/>
            <person name="Kuo A."/>
            <person name="Nagy L.G."/>
            <person name="Floudas D."/>
            <person name="Copeland A."/>
            <person name="Barry K.W."/>
            <person name="Cichocki N."/>
            <person name="Veneault-Fourrey C."/>
            <person name="LaButti K."/>
            <person name="Lindquist E.A."/>
            <person name="Lipzen A."/>
            <person name="Lundell T."/>
            <person name="Morin E."/>
            <person name="Murat C."/>
            <person name="Riley R."/>
            <person name="Ohm R."/>
            <person name="Sun H."/>
            <person name="Tunlid A."/>
            <person name="Henrissat B."/>
            <person name="Grigoriev I.V."/>
            <person name="Hibbett D.S."/>
            <person name="Martin F."/>
        </authorList>
    </citation>
    <scope>NUCLEOTIDE SEQUENCE [LARGE SCALE GENOMIC DNA]</scope>
    <source>
        <strain evidence="3">FD-334 SS-4</strain>
    </source>
</reference>